<dbReference type="Pfam" id="PF02021">
    <property type="entry name" value="UPF0102"/>
    <property type="match status" value="1"/>
</dbReference>
<dbReference type="SUPFAM" id="SSF52980">
    <property type="entry name" value="Restriction endonuclease-like"/>
    <property type="match status" value="1"/>
</dbReference>
<dbReference type="EMBL" id="CAEZTI010000154">
    <property type="protein sequence ID" value="CAB4568400.1"/>
    <property type="molecule type" value="Genomic_DNA"/>
</dbReference>
<sequence>MRGGELDVVARRGKLIVVCEVKSRANNNFGTPLEAMTTTKQHRVRRAGYAFVRELAEQGCSLRFDVATVLGTQLTVYEDAF</sequence>
<gene>
    <name evidence="1" type="ORF">UFOPK1619_00788</name>
</gene>
<dbReference type="InterPro" id="IPR011856">
    <property type="entry name" value="tRNA_endonuc-like_dom_sf"/>
</dbReference>
<accession>A0A6J6DW38</accession>
<dbReference type="InterPro" id="IPR003509">
    <property type="entry name" value="UPF0102_YraN-like"/>
</dbReference>
<evidence type="ECO:0000313" key="1">
    <source>
        <dbReference type="EMBL" id="CAB4568400.1"/>
    </source>
</evidence>
<dbReference type="PANTHER" id="PTHR34039:SF1">
    <property type="entry name" value="UPF0102 PROTEIN YRAN"/>
    <property type="match status" value="1"/>
</dbReference>
<reference evidence="1" key="1">
    <citation type="submission" date="2020-05" db="EMBL/GenBank/DDBJ databases">
        <authorList>
            <person name="Chiriac C."/>
            <person name="Salcher M."/>
            <person name="Ghai R."/>
            <person name="Kavagutti S V."/>
        </authorList>
    </citation>
    <scope>NUCLEOTIDE SEQUENCE</scope>
</reference>
<name>A0A6J6DW38_9ZZZZ</name>
<dbReference type="AlphaFoldDB" id="A0A6J6DW38"/>
<organism evidence="1">
    <name type="scientific">freshwater metagenome</name>
    <dbReference type="NCBI Taxonomy" id="449393"/>
    <lineage>
        <taxon>unclassified sequences</taxon>
        <taxon>metagenomes</taxon>
        <taxon>ecological metagenomes</taxon>
    </lineage>
</organism>
<protein>
    <submittedName>
        <fullName evidence="1">Unannotated protein</fullName>
    </submittedName>
</protein>
<dbReference type="Gene3D" id="3.40.1350.10">
    <property type="match status" value="1"/>
</dbReference>
<dbReference type="GO" id="GO:0003676">
    <property type="term" value="F:nucleic acid binding"/>
    <property type="evidence" value="ECO:0007669"/>
    <property type="project" value="InterPro"/>
</dbReference>
<dbReference type="PANTHER" id="PTHR34039">
    <property type="entry name" value="UPF0102 PROTEIN YRAN"/>
    <property type="match status" value="1"/>
</dbReference>
<proteinExistence type="predicted"/>
<dbReference type="InterPro" id="IPR011335">
    <property type="entry name" value="Restrct_endonuc-II-like"/>
</dbReference>